<dbReference type="Proteomes" id="UP000230750">
    <property type="component" value="Unassembled WGS sequence"/>
</dbReference>
<evidence type="ECO:0000256" key="1">
    <source>
        <dbReference type="SAM" id="MobiDB-lite"/>
    </source>
</evidence>
<dbReference type="EMBL" id="MRZV01000856">
    <property type="protein sequence ID" value="PIK43358.1"/>
    <property type="molecule type" value="Genomic_DNA"/>
</dbReference>
<reference evidence="2 3" key="1">
    <citation type="journal article" date="2017" name="PLoS Biol.">
        <title>The sea cucumber genome provides insights into morphological evolution and visceral regeneration.</title>
        <authorList>
            <person name="Zhang X."/>
            <person name="Sun L."/>
            <person name="Yuan J."/>
            <person name="Sun Y."/>
            <person name="Gao Y."/>
            <person name="Zhang L."/>
            <person name="Li S."/>
            <person name="Dai H."/>
            <person name="Hamel J.F."/>
            <person name="Liu C."/>
            <person name="Yu Y."/>
            <person name="Liu S."/>
            <person name="Lin W."/>
            <person name="Guo K."/>
            <person name="Jin S."/>
            <person name="Xu P."/>
            <person name="Storey K.B."/>
            <person name="Huan P."/>
            <person name="Zhang T."/>
            <person name="Zhou Y."/>
            <person name="Zhang J."/>
            <person name="Lin C."/>
            <person name="Li X."/>
            <person name="Xing L."/>
            <person name="Huo D."/>
            <person name="Sun M."/>
            <person name="Wang L."/>
            <person name="Mercier A."/>
            <person name="Li F."/>
            <person name="Yang H."/>
            <person name="Xiang J."/>
        </authorList>
    </citation>
    <scope>NUCLEOTIDE SEQUENCE [LARGE SCALE GENOMIC DNA]</scope>
    <source>
        <strain evidence="2">Shaxun</strain>
        <tissue evidence="2">Muscle</tissue>
    </source>
</reference>
<gene>
    <name evidence="2" type="ORF">BSL78_19790</name>
</gene>
<evidence type="ECO:0000313" key="3">
    <source>
        <dbReference type="Proteomes" id="UP000230750"/>
    </source>
</evidence>
<feature type="compositionally biased region" description="Basic residues" evidence="1">
    <location>
        <begin position="452"/>
        <end position="464"/>
    </location>
</feature>
<proteinExistence type="predicted"/>
<keyword evidence="3" id="KW-1185">Reference proteome</keyword>
<dbReference type="AlphaFoldDB" id="A0A2G8K5S0"/>
<evidence type="ECO:0000313" key="2">
    <source>
        <dbReference type="EMBL" id="PIK43358.1"/>
    </source>
</evidence>
<comment type="caution">
    <text evidence="2">The sequence shown here is derived from an EMBL/GenBank/DDBJ whole genome shotgun (WGS) entry which is preliminary data.</text>
</comment>
<protein>
    <submittedName>
        <fullName evidence="2">Uncharacterized protein</fullName>
    </submittedName>
</protein>
<name>A0A2G8K5S0_STIJA</name>
<sequence>MVNPFVHIRCEEDTMAEAPDPSIVSDRLSSGIGNDETIKEVTELVTHTTQVLQESKCHAQEKIRAAVLCLVSPDIVVILSQEPRILPNHGGIHIIKGNNSQIISDNIFNVYYPQPPKLAPGRHKVVQRDTNSAQISDAEEYDSKIFRVVVFSQEMKDHNTEHMTITVWFCLDSNYKEIHALQIWKAGKAKCSFKLQKEPTAKRNQLYITLTIHQEVNGERKETEFILQKRICDIRMTEEQKATLVEQAVSANLYQSDVFSVVPYVNKVSHMDEDLILTVWMCPMNDGNTVLNALEEEQRIHSKAKLDSENSFMILDWEKPVMADIKMNDKKWKIHNLKKQKKIETSKLSGGQTKCQFALNRLDESPDINVKISLWQAEENNEIEFCKTTKLEKFQVVDHQQQSTHIPPLMMLNIPEPKHYQGSRTSETDKNKHYPKSKSPFRTKIKEWRSSWKQHRRSKDYKTT</sequence>
<dbReference type="OrthoDB" id="10680754at2759"/>
<accession>A0A2G8K5S0</accession>
<feature type="region of interest" description="Disordered" evidence="1">
    <location>
        <begin position="413"/>
        <end position="464"/>
    </location>
</feature>
<organism evidence="2 3">
    <name type="scientific">Stichopus japonicus</name>
    <name type="common">Sea cucumber</name>
    <dbReference type="NCBI Taxonomy" id="307972"/>
    <lineage>
        <taxon>Eukaryota</taxon>
        <taxon>Metazoa</taxon>
        <taxon>Echinodermata</taxon>
        <taxon>Eleutherozoa</taxon>
        <taxon>Echinozoa</taxon>
        <taxon>Holothuroidea</taxon>
        <taxon>Aspidochirotacea</taxon>
        <taxon>Aspidochirotida</taxon>
        <taxon>Stichopodidae</taxon>
        <taxon>Apostichopus</taxon>
    </lineage>
</organism>
<feature type="compositionally biased region" description="Basic residues" evidence="1">
    <location>
        <begin position="433"/>
        <end position="443"/>
    </location>
</feature>